<feature type="signal peptide" evidence="8">
    <location>
        <begin position="1"/>
        <end position="18"/>
    </location>
</feature>
<keyword evidence="4 8" id="KW-0732">Signal</keyword>
<evidence type="ECO:0000256" key="1">
    <source>
        <dbReference type="ARBA" id="ARBA00006249"/>
    </source>
</evidence>
<comment type="similarity">
    <text evidence="1 8">Belongs to the tannase family.</text>
</comment>
<dbReference type="InterPro" id="IPR011118">
    <property type="entry name" value="Tannase/feruloyl_esterase"/>
</dbReference>
<dbReference type="AlphaFoldDB" id="A0A9P9WL34"/>
<dbReference type="PANTHER" id="PTHR33938:SF2">
    <property type="entry name" value="CARBOXYLIC ESTER HYDROLASE"/>
    <property type="match status" value="1"/>
</dbReference>
<evidence type="ECO:0000313" key="9">
    <source>
        <dbReference type="EMBL" id="KAI1868330.1"/>
    </source>
</evidence>
<keyword evidence="3" id="KW-0479">Metal-binding</keyword>
<name>A0A9P9WL34_9PEZI</name>
<keyword evidence="5 8" id="KW-0378">Hydrolase</keyword>
<evidence type="ECO:0000256" key="3">
    <source>
        <dbReference type="ARBA" id="ARBA00022723"/>
    </source>
</evidence>
<gene>
    <name evidence="9" type="ORF">JX265_007153</name>
</gene>
<keyword evidence="7" id="KW-1015">Disulfide bond</keyword>
<dbReference type="SUPFAM" id="SSF53474">
    <property type="entry name" value="alpha/beta-Hydrolases"/>
    <property type="match status" value="1"/>
</dbReference>
<keyword evidence="10" id="KW-1185">Reference proteome</keyword>
<dbReference type="GO" id="GO:0046872">
    <property type="term" value="F:metal ion binding"/>
    <property type="evidence" value="ECO:0007669"/>
    <property type="project" value="UniProtKB-KW"/>
</dbReference>
<dbReference type="GO" id="GO:0030600">
    <property type="term" value="F:feruloyl esterase activity"/>
    <property type="evidence" value="ECO:0007669"/>
    <property type="project" value="UniProtKB-ARBA"/>
</dbReference>
<evidence type="ECO:0000256" key="5">
    <source>
        <dbReference type="ARBA" id="ARBA00022801"/>
    </source>
</evidence>
<keyword evidence="2" id="KW-0719">Serine esterase</keyword>
<comment type="caution">
    <text evidence="9">The sequence shown here is derived from an EMBL/GenBank/DDBJ whole genome shotgun (WGS) entry which is preliminary data.</text>
</comment>
<feature type="chain" id="PRO_5040538099" description="Carboxylic ester hydrolase" evidence="8">
    <location>
        <begin position="19"/>
        <end position="543"/>
    </location>
</feature>
<sequence>MLYSTLAIFSGLLTLASTAVCRPRADMCSVAALSSGLGSNATVLSATFVAAGGSFGEGTANPAFPINPTHLPATCAVLVNVTTTSTSSFRFGLFLPTTTWNERYLTVGNGGFSGGINWLDMGAGLQYGFAVASTDMGHNSSIFDLSWALNQPEKRNDFGYRATHGTTVIAKSLVRTFYGSAPKYSYYSGCSTGGRQGLKSAQVYPEDFNGMLVGAPAYWTKRLQTWTTKLGLYNLPETGPNHVGAEMFPVLAAEAIRQCDAVDGVTDGIISAPQKCKFNPATLSCNSTQTTNCLSSAQLQTIQNVYSDYTINGQLAFPGLELGSEAQWAVLLSGSTPNPLGYEYIQDFLLNDPNWPFESYDDSLVALADKLDPGSCTADNYAAMAGYQKRGGKVLMYHGQSDGLISTRSSTHFYESVASTLGIGGTKGLNSWFRFFLVPGMQHCTGTAVDAPWYFAGGNQAGAVGTDVFSVPGFTDAKHDALMALMQWTENGTPVDNIIATTWKNSTDPSSGVLKQRPLCPYPSEAVYKGSGDVNAAASWKCS</sequence>
<dbReference type="EMBL" id="JAFIMR010000017">
    <property type="protein sequence ID" value="KAI1868330.1"/>
    <property type="molecule type" value="Genomic_DNA"/>
</dbReference>
<accession>A0A9P9WL34</accession>
<proteinExistence type="inferred from homology"/>
<dbReference type="Pfam" id="PF07519">
    <property type="entry name" value="Tannase"/>
    <property type="match status" value="1"/>
</dbReference>
<evidence type="ECO:0000256" key="6">
    <source>
        <dbReference type="ARBA" id="ARBA00022837"/>
    </source>
</evidence>
<dbReference type="Proteomes" id="UP000829685">
    <property type="component" value="Unassembled WGS sequence"/>
</dbReference>
<organism evidence="9 10">
    <name type="scientific">Neoarthrinium moseri</name>
    <dbReference type="NCBI Taxonomy" id="1658444"/>
    <lineage>
        <taxon>Eukaryota</taxon>
        <taxon>Fungi</taxon>
        <taxon>Dikarya</taxon>
        <taxon>Ascomycota</taxon>
        <taxon>Pezizomycotina</taxon>
        <taxon>Sordariomycetes</taxon>
        <taxon>Xylariomycetidae</taxon>
        <taxon>Amphisphaeriales</taxon>
        <taxon>Apiosporaceae</taxon>
        <taxon>Neoarthrinium</taxon>
    </lineage>
</organism>
<dbReference type="OrthoDB" id="3039123at2759"/>
<evidence type="ECO:0000313" key="10">
    <source>
        <dbReference type="Proteomes" id="UP000829685"/>
    </source>
</evidence>
<evidence type="ECO:0000256" key="8">
    <source>
        <dbReference type="RuleBase" id="RU361238"/>
    </source>
</evidence>
<reference evidence="9" key="1">
    <citation type="submission" date="2021-03" db="EMBL/GenBank/DDBJ databases">
        <title>Revisited historic fungal species revealed as producer of novel bioactive compounds through whole genome sequencing and comparative genomics.</title>
        <authorList>
            <person name="Vignolle G.A."/>
            <person name="Hochenegger N."/>
            <person name="Mach R.L."/>
            <person name="Mach-Aigner A.R."/>
            <person name="Javad Rahimi M."/>
            <person name="Salim K.A."/>
            <person name="Chan C.M."/>
            <person name="Lim L.B.L."/>
            <person name="Cai F."/>
            <person name="Druzhinina I.S."/>
            <person name="U'Ren J.M."/>
            <person name="Derntl C."/>
        </authorList>
    </citation>
    <scope>NUCLEOTIDE SEQUENCE</scope>
    <source>
        <strain evidence="9">TUCIM 5799</strain>
    </source>
</reference>
<dbReference type="PANTHER" id="PTHR33938">
    <property type="entry name" value="FERULOYL ESTERASE B-RELATED"/>
    <property type="match status" value="1"/>
</dbReference>
<dbReference type="InterPro" id="IPR029058">
    <property type="entry name" value="AB_hydrolase_fold"/>
</dbReference>
<evidence type="ECO:0000256" key="4">
    <source>
        <dbReference type="ARBA" id="ARBA00022729"/>
    </source>
</evidence>
<dbReference type="EC" id="3.1.1.-" evidence="8"/>
<protein>
    <recommendedName>
        <fullName evidence="8">Carboxylic ester hydrolase</fullName>
        <ecNumber evidence="8">3.1.1.-</ecNumber>
    </recommendedName>
</protein>
<keyword evidence="6" id="KW-0106">Calcium</keyword>
<evidence type="ECO:0000256" key="7">
    <source>
        <dbReference type="ARBA" id="ARBA00023157"/>
    </source>
</evidence>
<evidence type="ECO:0000256" key="2">
    <source>
        <dbReference type="ARBA" id="ARBA00022487"/>
    </source>
</evidence>